<comment type="caution">
    <text evidence="1">The sequence shown here is derived from an EMBL/GenBank/DDBJ whole genome shotgun (WGS) entry which is preliminary data.</text>
</comment>
<sequence>METEGKRWSELVYLLQDYKVEYLSKVYQQIILEELGSDFTRDMGEALECDIGDQLDSEKLISIQQTSYQQKEDAYLILEELRKSNLGLDDEMEKTTLNVVFCYCSGQMEKTTLNVVCLF</sequence>
<accession>A0A9J5ZP76</accession>
<gene>
    <name evidence="1" type="ORF">H5410_013821</name>
</gene>
<dbReference type="Proteomes" id="UP000824120">
    <property type="component" value="Chromosome 3"/>
</dbReference>
<dbReference type="EMBL" id="JACXVP010000003">
    <property type="protein sequence ID" value="KAG5613997.1"/>
    <property type="molecule type" value="Genomic_DNA"/>
</dbReference>
<evidence type="ECO:0000313" key="1">
    <source>
        <dbReference type="EMBL" id="KAG5613997.1"/>
    </source>
</evidence>
<name>A0A9J5ZP76_SOLCO</name>
<protein>
    <submittedName>
        <fullName evidence="1">Uncharacterized protein</fullName>
    </submittedName>
</protein>
<evidence type="ECO:0000313" key="2">
    <source>
        <dbReference type="Proteomes" id="UP000824120"/>
    </source>
</evidence>
<dbReference type="AlphaFoldDB" id="A0A9J5ZP76"/>
<organism evidence="1 2">
    <name type="scientific">Solanum commersonii</name>
    <name type="common">Commerson's wild potato</name>
    <name type="synonym">Commerson's nightshade</name>
    <dbReference type="NCBI Taxonomy" id="4109"/>
    <lineage>
        <taxon>Eukaryota</taxon>
        <taxon>Viridiplantae</taxon>
        <taxon>Streptophyta</taxon>
        <taxon>Embryophyta</taxon>
        <taxon>Tracheophyta</taxon>
        <taxon>Spermatophyta</taxon>
        <taxon>Magnoliopsida</taxon>
        <taxon>eudicotyledons</taxon>
        <taxon>Gunneridae</taxon>
        <taxon>Pentapetalae</taxon>
        <taxon>asterids</taxon>
        <taxon>lamiids</taxon>
        <taxon>Solanales</taxon>
        <taxon>Solanaceae</taxon>
        <taxon>Solanoideae</taxon>
        <taxon>Solaneae</taxon>
        <taxon>Solanum</taxon>
    </lineage>
</organism>
<keyword evidence="2" id="KW-1185">Reference proteome</keyword>
<reference evidence="1 2" key="1">
    <citation type="submission" date="2020-09" db="EMBL/GenBank/DDBJ databases">
        <title>De no assembly of potato wild relative species, Solanum commersonii.</title>
        <authorList>
            <person name="Cho K."/>
        </authorList>
    </citation>
    <scope>NUCLEOTIDE SEQUENCE [LARGE SCALE GENOMIC DNA]</scope>
    <source>
        <strain evidence="1">LZ3.2</strain>
        <tissue evidence="1">Leaf</tissue>
    </source>
</reference>
<proteinExistence type="predicted"/>